<comment type="caution">
    <text evidence="1">The sequence shown here is derived from an EMBL/GenBank/DDBJ whole genome shotgun (WGS) entry which is preliminary data.</text>
</comment>
<accession>A0ABU1SFP0</accession>
<evidence type="ECO:0000313" key="2">
    <source>
        <dbReference type="Proteomes" id="UP001259347"/>
    </source>
</evidence>
<proteinExistence type="predicted"/>
<keyword evidence="2" id="KW-1185">Reference proteome</keyword>
<organism evidence="1 2">
    <name type="scientific">Microbacterium resistens</name>
    <dbReference type="NCBI Taxonomy" id="156977"/>
    <lineage>
        <taxon>Bacteria</taxon>
        <taxon>Bacillati</taxon>
        <taxon>Actinomycetota</taxon>
        <taxon>Actinomycetes</taxon>
        <taxon>Micrococcales</taxon>
        <taxon>Microbacteriaceae</taxon>
        <taxon>Microbacterium</taxon>
    </lineage>
</organism>
<evidence type="ECO:0000313" key="1">
    <source>
        <dbReference type="EMBL" id="MDR6868431.1"/>
    </source>
</evidence>
<protein>
    <recommendedName>
        <fullName evidence="3">Nucleotidyltransferase</fullName>
    </recommendedName>
</protein>
<evidence type="ECO:0008006" key="3">
    <source>
        <dbReference type="Google" id="ProtNLM"/>
    </source>
</evidence>
<gene>
    <name evidence="1" type="ORF">J2Y69_003047</name>
</gene>
<dbReference type="Proteomes" id="UP001259347">
    <property type="component" value="Unassembled WGS sequence"/>
</dbReference>
<name>A0ABU1SFP0_9MICO</name>
<sequence length="86" mass="9945">MSAVTVEQPVTLWMVNETPARMIYAGRRWRVTDTPTRLRESIWAAPLQPHRGLYGWRFQGTDEAGESLVFDVYKSGDGWHVHHTYA</sequence>
<dbReference type="EMBL" id="JAVDUM010000014">
    <property type="protein sequence ID" value="MDR6868431.1"/>
    <property type="molecule type" value="Genomic_DNA"/>
</dbReference>
<reference evidence="1 2" key="1">
    <citation type="submission" date="2023-07" db="EMBL/GenBank/DDBJ databases">
        <title>Sorghum-associated microbial communities from plants grown in Nebraska, USA.</title>
        <authorList>
            <person name="Schachtman D."/>
        </authorList>
    </citation>
    <scope>NUCLEOTIDE SEQUENCE [LARGE SCALE GENOMIC DNA]</scope>
    <source>
        <strain evidence="1 2">2980</strain>
    </source>
</reference>
<dbReference type="RefSeq" id="WP_310022250.1">
    <property type="nucleotide sequence ID" value="NZ_JAVDUM010000014.1"/>
</dbReference>